<dbReference type="Proteomes" id="UP001276659">
    <property type="component" value="Unassembled WGS sequence"/>
</dbReference>
<evidence type="ECO:0000256" key="10">
    <source>
        <dbReference type="ARBA" id="ARBA00038466"/>
    </source>
</evidence>
<protein>
    <recommendedName>
        <fullName evidence="11">Mannosyltransferase</fullName>
        <ecNumber evidence="11">2.4.1.-</ecNumber>
    </recommendedName>
</protein>
<name>A0AAD9Z248_9LECA</name>
<dbReference type="GO" id="GO:0005789">
    <property type="term" value="C:endoplasmic reticulum membrane"/>
    <property type="evidence" value="ECO:0007669"/>
    <property type="project" value="UniProtKB-SubCell"/>
</dbReference>
<comment type="caution">
    <text evidence="12">The sequence shown here is derived from an EMBL/GenBank/DDBJ whole genome shotgun (WGS) entry which is preliminary data.</text>
</comment>
<organism evidence="12 13">
    <name type="scientific">Lepraria neglecta</name>
    <dbReference type="NCBI Taxonomy" id="209136"/>
    <lineage>
        <taxon>Eukaryota</taxon>
        <taxon>Fungi</taxon>
        <taxon>Dikarya</taxon>
        <taxon>Ascomycota</taxon>
        <taxon>Pezizomycotina</taxon>
        <taxon>Lecanoromycetes</taxon>
        <taxon>OSLEUM clade</taxon>
        <taxon>Lecanoromycetidae</taxon>
        <taxon>Lecanorales</taxon>
        <taxon>Lecanorineae</taxon>
        <taxon>Stereocaulaceae</taxon>
        <taxon>Lepraria</taxon>
    </lineage>
</organism>
<dbReference type="GO" id="GO:0000026">
    <property type="term" value="F:alpha-1,2-mannosyltransferase activity"/>
    <property type="evidence" value="ECO:0007669"/>
    <property type="project" value="TreeGrafter"/>
</dbReference>
<proteinExistence type="inferred from homology"/>
<dbReference type="EMBL" id="JASNWA010000009">
    <property type="protein sequence ID" value="KAK3169431.1"/>
    <property type="molecule type" value="Genomic_DNA"/>
</dbReference>
<dbReference type="GO" id="GO:0006506">
    <property type="term" value="P:GPI anchor biosynthetic process"/>
    <property type="evidence" value="ECO:0007669"/>
    <property type="project" value="UniProtKB-KW"/>
</dbReference>
<evidence type="ECO:0000256" key="9">
    <source>
        <dbReference type="ARBA" id="ARBA00023136"/>
    </source>
</evidence>
<evidence type="ECO:0000256" key="2">
    <source>
        <dbReference type="ARBA" id="ARBA00004687"/>
    </source>
</evidence>
<evidence type="ECO:0000256" key="3">
    <source>
        <dbReference type="ARBA" id="ARBA00022502"/>
    </source>
</evidence>
<comment type="caution">
    <text evidence="11">Lacks conserved residue(s) required for the propagation of feature annotation.</text>
</comment>
<keyword evidence="3" id="KW-0337">GPI-anchor biosynthesis</keyword>
<keyword evidence="8 11" id="KW-1133">Transmembrane helix</keyword>
<dbReference type="InterPro" id="IPR005599">
    <property type="entry name" value="GPI_mannosylTrfase"/>
</dbReference>
<reference evidence="12" key="1">
    <citation type="submission" date="2022-11" db="EMBL/GenBank/DDBJ databases">
        <title>Chromosomal genome sequence assembly and mating type (MAT) locus characterization of the leprose asexual lichenized fungus Lepraria neglecta (Nyl.) Erichsen.</title>
        <authorList>
            <person name="Allen J.L."/>
            <person name="Pfeffer B."/>
        </authorList>
    </citation>
    <scope>NUCLEOTIDE SEQUENCE</scope>
    <source>
        <strain evidence="12">Allen 5258</strain>
    </source>
</reference>
<feature type="transmembrane region" description="Helical" evidence="11">
    <location>
        <begin position="45"/>
        <end position="73"/>
    </location>
</feature>
<feature type="transmembrane region" description="Helical" evidence="11">
    <location>
        <begin position="219"/>
        <end position="238"/>
    </location>
</feature>
<gene>
    <name evidence="12" type="ORF">OEA41_008814</name>
</gene>
<feature type="transmembrane region" description="Helical" evidence="11">
    <location>
        <begin position="80"/>
        <end position="100"/>
    </location>
</feature>
<comment type="similarity">
    <text evidence="10">Belongs to the glycosyltransferase 22 family. PIGZ subfamily.</text>
</comment>
<evidence type="ECO:0000256" key="4">
    <source>
        <dbReference type="ARBA" id="ARBA00022676"/>
    </source>
</evidence>
<dbReference type="AlphaFoldDB" id="A0AAD9Z248"/>
<evidence type="ECO:0000313" key="12">
    <source>
        <dbReference type="EMBL" id="KAK3169431.1"/>
    </source>
</evidence>
<accession>A0AAD9Z248</accession>
<keyword evidence="7 11" id="KW-0256">Endoplasmic reticulum</keyword>
<evidence type="ECO:0000256" key="7">
    <source>
        <dbReference type="ARBA" id="ARBA00022824"/>
    </source>
</evidence>
<keyword evidence="4 11" id="KW-0328">Glycosyltransferase</keyword>
<comment type="pathway">
    <text evidence="2">Glycolipid biosynthesis; glycosylphosphatidylinositol-anchor biosynthesis.</text>
</comment>
<feature type="transmembrane region" description="Helical" evidence="11">
    <location>
        <begin position="145"/>
        <end position="164"/>
    </location>
</feature>
<evidence type="ECO:0000256" key="11">
    <source>
        <dbReference type="RuleBase" id="RU363075"/>
    </source>
</evidence>
<keyword evidence="6 11" id="KW-0812">Transmembrane</keyword>
<evidence type="ECO:0000256" key="6">
    <source>
        <dbReference type="ARBA" id="ARBA00022692"/>
    </source>
</evidence>
<sequence length="390" mass="43347">MAGLRASNGGPPMDLVRDWNGRGPSAGCVLYSTGLDQQDSLLSSAILGLLLTFGVFNRITFPAFVLIPCLYLIPHFLRKPLALLALFSTTLLITLLAITIDTSFYQPSKPLFSTLFNKPTFTPFNSLLYNSQPSNLATHGLHPHYQHLVANLPLLLGPALYLFLSVRIEKPTTLPLLSAISGTALLSCIPHQEPRFLLPAVPLILSSLHLPTSKTLKQYWLAAWILFNAIMGISMGIYHQGGVVPAQAWLGQQKELGAHMQEVMWWRTYSPPVWLMDHNPIRTTDLMGMPFIEMQNKIDTALGKECNTNKSIGLVAPFSSAELDASWAERDLVLEEIWRYGRHLNLDDLEFGEEGVLGTLRRVVGRRGLVVRRVRRICQDAGGGTMHGDW</sequence>
<keyword evidence="5" id="KW-0808">Transferase</keyword>
<dbReference type="PANTHER" id="PTHR22760:SF3">
    <property type="entry name" value="GPI MANNOSYLTRANSFERASE 4"/>
    <property type="match status" value="1"/>
</dbReference>
<keyword evidence="9 11" id="KW-0472">Membrane</keyword>
<evidence type="ECO:0000256" key="8">
    <source>
        <dbReference type="ARBA" id="ARBA00022989"/>
    </source>
</evidence>
<comment type="subcellular location">
    <subcellularLocation>
        <location evidence="1 11">Endoplasmic reticulum membrane</location>
        <topology evidence="1 11">Multi-pass membrane protein</topology>
    </subcellularLocation>
</comment>
<dbReference type="Pfam" id="PF03901">
    <property type="entry name" value="Glyco_transf_22"/>
    <property type="match status" value="1"/>
</dbReference>
<dbReference type="EC" id="2.4.1.-" evidence="11"/>
<dbReference type="PANTHER" id="PTHR22760">
    <property type="entry name" value="GLYCOSYLTRANSFERASE"/>
    <property type="match status" value="1"/>
</dbReference>
<evidence type="ECO:0000313" key="13">
    <source>
        <dbReference type="Proteomes" id="UP001276659"/>
    </source>
</evidence>
<evidence type="ECO:0000256" key="5">
    <source>
        <dbReference type="ARBA" id="ARBA00022679"/>
    </source>
</evidence>
<keyword evidence="13" id="KW-1185">Reference proteome</keyword>
<evidence type="ECO:0000256" key="1">
    <source>
        <dbReference type="ARBA" id="ARBA00004477"/>
    </source>
</evidence>